<dbReference type="EMBL" id="JAAXOP010000017">
    <property type="protein sequence ID" value="NKY53389.1"/>
    <property type="molecule type" value="Genomic_DNA"/>
</dbReference>
<sequence length="196" mass="22127">MQPRTVTELIDLLDAGARVQYLPFWGHQPRSDGFVGAECLSQWWPAEFTLDDVSFRTAEHYMMWKKAMLFEDSAAAERIVAAETPGEAKSLGRIVCGFDEKVWDERRYAIVVAANTAKFGQHERLRDFLVNTGERVLVEASPVDRIWGIGMTVDDPRAESPREWEGLNLLGFALMTARDRLRTAARAAGRDLPGDR</sequence>
<dbReference type="NCBIfam" id="TIGR02464">
    <property type="entry name" value="ribofla_fusion"/>
    <property type="match status" value="1"/>
</dbReference>
<evidence type="ECO:0000256" key="2">
    <source>
        <dbReference type="ARBA" id="ARBA00000751"/>
    </source>
</evidence>
<dbReference type="Proteomes" id="UP000565711">
    <property type="component" value="Unassembled WGS sequence"/>
</dbReference>
<dbReference type="RefSeq" id="WP_067878521.1">
    <property type="nucleotide sequence ID" value="NZ_JAAXOP010000017.1"/>
</dbReference>
<evidence type="ECO:0000313" key="4">
    <source>
        <dbReference type="EMBL" id="NKY53389.1"/>
    </source>
</evidence>
<dbReference type="Gene3D" id="1.10.357.40">
    <property type="entry name" value="YbiA-like"/>
    <property type="match status" value="1"/>
</dbReference>
<reference evidence="4 5" key="1">
    <citation type="submission" date="2020-04" db="EMBL/GenBank/DDBJ databases">
        <title>MicrobeNet Type strains.</title>
        <authorList>
            <person name="Nicholson A.C."/>
        </authorList>
    </citation>
    <scope>NUCLEOTIDE SEQUENCE [LARGE SCALE GENOMIC DNA]</scope>
    <source>
        <strain evidence="4 5">JCM 12354</strain>
    </source>
</reference>
<name>A0A846Y9G3_9NOCA</name>
<proteinExistence type="predicted"/>
<gene>
    <name evidence="4" type="ORF">HGA08_24640</name>
</gene>
<organism evidence="4 5">
    <name type="scientific">Nocardia vermiculata</name>
    <dbReference type="NCBI Taxonomy" id="257274"/>
    <lineage>
        <taxon>Bacteria</taxon>
        <taxon>Bacillati</taxon>
        <taxon>Actinomycetota</taxon>
        <taxon>Actinomycetes</taxon>
        <taxon>Mycobacteriales</taxon>
        <taxon>Nocardiaceae</taxon>
        <taxon>Nocardia</taxon>
    </lineage>
</organism>
<dbReference type="Pfam" id="PF08719">
    <property type="entry name" value="NADAR"/>
    <property type="match status" value="1"/>
</dbReference>
<protein>
    <submittedName>
        <fullName evidence="4">NADAR family protein</fullName>
    </submittedName>
</protein>
<feature type="domain" description="NADAR" evidence="3">
    <location>
        <begin position="35"/>
        <end position="182"/>
    </location>
</feature>
<dbReference type="AlphaFoldDB" id="A0A846Y9G3"/>
<comment type="catalytic activity">
    <reaction evidence="2">
        <text>2,5-diamino-6-hydroxy-4-(5-phosphoribosylamino)-pyrimidine + H2O = 2,5,6-triamino-4-hydroxypyrimidine + D-ribose 5-phosphate</text>
        <dbReference type="Rhea" id="RHEA:23436"/>
        <dbReference type="ChEBI" id="CHEBI:15377"/>
        <dbReference type="ChEBI" id="CHEBI:58614"/>
        <dbReference type="ChEBI" id="CHEBI:78346"/>
        <dbReference type="ChEBI" id="CHEBI:137796"/>
    </reaction>
</comment>
<dbReference type="InterPro" id="IPR037238">
    <property type="entry name" value="YbiA-like_sf"/>
</dbReference>
<comment type="caution">
    <text evidence="4">The sequence shown here is derived from an EMBL/GenBank/DDBJ whole genome shotgun (WGS) entry which is preliminary data.</text>
</comment>
<dbReference type="InterPro" id="IPR012816">
    <property type="entry name" value="NADAR"/>
</dbReference>
<evidence type="ECO:0000313" key="5">
    <source>
        <dbReference type="Proteomes" id="UP000565711"/>
    </source>
</evidence>
<dbReference type="CDD" id="cd15457">
    <property type="entry name" value="NADAR"/>
    <property type="match status" value="1"/>
</dbReference>
<dbReference type="SUPFAM" id="SSF143990">
    <property type="entry name" value="YbiA-like"/>
    <property type="match status" value="1"/>
</dbReference>
<accession>A0A846Y9G3</accession>
<comment type="catalytic activity">
    <reaction evidence="1">
        <text>5-amino-6-(5-phospho-D-ribosylamino)uracil + H2O = 5,6-diaminouracil + D-ribose 5-phosphate</text>
        <dbReference type="Rhea" id="RHEA:55020"/>
        <dbReference type="ChEBI" id="CHEBI:15377"/>
        <dbReference type="ChEBI" id="CHEBI:46252"/>
        <dbReference type="ChEBI" id="CHEBI:58453"/>
        <dbReference type="ChEBI" id="CHEBI:78346"/>
    </reaction>
</comment>
<keyword evidence="5" id="KW-1185">Reference proteome</keyword>
<evidence type="ECO:0000256" key="1">
    <source>
        <dbReference type="ARBA" id="ARBA00000022"/>
    </source>
</evidence>
<evidence type="ECO:0000259" key="3">
    <source>
        <dbReference type="Pfam" id="PF08719"/>
    </source>
</evidence>